<sequence>MPGYDLYQAARNPNATGWGYAIGIAGILPGTGKGGGLWMI</sequence>
<organism evidence="1 2">
    <name type="scientific">Methylocaldum szegediense</name>
    <dbReference type="NCBI Taxonomy" id="73780"/>
    <lineage>
        <taxon>Bacteria</taxon>
        <taxon>Pseudomonadati</taxon>
        <taxon>Pseudomonadota</taxon>
        <taxon>Gammaproteobacteria</taxon>
        <taxon>Methylococcales</taxon>
        <taxon>Methylococcaceae</taxon>
        <taxon>Methylocaldum</taxon>
    </lineage>
</organism>
<proteinExistence type="predicted"/>
<dbReference type="EMBL" id="OX458333">
    <property type="protein sequence ID" value="CAI8769429.1"/>
    <property type="molecule type" value="Genomic_DNA"/>
</dbReference>
<reference evidence="1 2" key="1">
    <citation type="submission" date="2023-03" db="EMBL/GenBank/DDBJ databases">
        <authorList>
            <person name="Pearce D."/>
        </authorList>
    </citation>
    <scope>NUCLEOTIDE SEQUENCE [LARGE SCALE GENOMIC DNA]</scope>
    <source>
        <strain evidence="1">Msz</strain>
    </source>
</reference>
<protein>
    <submittedName>
        <fullName evidence="1">Uncharacterized protein</fullName>
    </submittedName>
</protein>
<accession>A0ABM9HYF8</accession>
<evidence type="ECO:0000313" key="2">
    <source>
        <dbReference type="Proteomes" id="UP001162030"/>
    </source>
</evidence>
<dbReference type="Proteomes" id="UP001162030">
    <property type="component" value="Chromosome"/>
</dbReference>
<evidence type="ECO:0000313" key="1">
    <source>
        <dbReference type="EMBL" id="CAI8769429.1"/>
    </source>
</evidence>
<gene>
    <name evidence="1" type="ORF">MSZNOR_1002</name>
</gene>
<name>A0ABM9HYF8_9GAMM</name>
<keyword evidence="2" id="KW-1185">Reference proteome</keyword>